<sequence length="126" mass="14410">MKWAPFSALHRQALHLCEDCDTQSPVSTVCARRESLLQPLCYSLESSAVCSHSSDTCSSSESIRRKDTEAKRNTERRMPHENEDRDWCNVSTSQGMPTWPATTRSWERGKEQSPWSLQKEPTLLIP</sequence>
<feature type="region of interest" description="Disordered" evidence="1">
    <location>
        <begin position="53"/>
        <end position="126"/>
    </location>
</feature>
<feature type="compositionally biased region" description="Polar residues" evidence="1">
    <location>
        <begin position="89"/>
        <end position="104"/>
    </location>
</feature>
<evidence type="ECO:0000256" key="1">
    <source>
        <dbReference type="SAM" id="MobiDB-lite"/>
    </source>
</evidence>
<dbReference type="AlphaFoldDB" id="A0A2J8WN60"/>
<evidence type="ECO:0000313" key="2">
    <source>
        <dbReference type="EMBL" id="PNJ71212.1"/>
    </source>
</evidence>
<reference evidence="2" key="1">
    <citation type="submission" date="2017-12" db="EMBL/GenBank/DDBJ databases">
        <title>High-resolution comparative analysis of great ape genomes.</title>
        <authorList>
            <person name="Pollen A."/>
            <person name="Hastie A."/>
            <person name="Hormozdiari F."/>
            <person name="Dougherty M."/>
            <person name="Liu R."/>
            <person name="Chaisson M."/>
            <person name="Hoppe E."/>
            <person name="Hill C."/>
            <person name="Pang A."/>
            <person name="Hillier L."/>
            <person name="Baker C."/>
            <person name="Armstrong J."/>
            <person name="Shendure J."/>
            <person name="Paten B."/>
            <person name="Wilson R."/>
            <person name="Chao H."/>
            <person name="Schneider V."/>
            <person name="Ventura M."/>
            <person name="Kronenberg Z."/>
            <person name="Murali S."/>
            <person name="Gordon D."/>
            <person name="Cantsilieris S."/>
            <person name="Munson K."/>
            <person name="Nelson B."/>
            <person name="Raja A."/>
            <person name="Underwood J."/>
            <person name="Diekhans M."/>
            <person name="Fiddes I."/>
            <person name="Haussler D."/>
            <person name="Eichler E."/>
        </authorList>
    </citation>
    <scope>NUCLEOTIDE SEQUENCE [LARGE SCALE GENOMIC DNA]</scope>
    <source>
        <strain evidence="2">Susie</strain>
    </source>
</reference>
<name>A0A2J8WN60_PONAB</name>
<accession>A0A2J8WN60</accession>
<comment type="caution">
    <text evidence="2">The sequence shown here is derived from an EMBL/GenBank/DDBJ whole genome shotgun (WGS) entry which is preliminary data.</text>
</comment>
<gene>
    <name evidence="2" type="ORF">CR201_G0009420</name>
</gene>
<protein>
    <submittedName>
        <fullName evidence="2">T0030685 isoform 3</fullName>
    </submittedName>
</protein>
<proteinExistence type="predicted"/>
<organism evidence="2">
    <name type="scientific">Pongo abelii</name>
    <name type="common">Sumatran orangutan</name>
    <name type="synonym">Pongo pygmaeus abelii</name>
    <dbReference type="NCBI Taxonomy" id="9601"/>
    <lineage>
        <taxon>Eukaryota</taxon>
        <taxon>Metazoa</taxon>
        <taxon>Chordata</taxon>
        <taxon>Craniata</taxon>
        <taxon>Vertebrata</taxon>
        <taxon>Euteleostomi</taxon>
        <taxon>Mammalia</taxon>
        <taxon>Eutheria</taxon>
        <taxon>Euarchontoglires</taxon>
        <taxon>Primates</taxon>
        <taxon>Haplorrhini</taxon>
        <taxon>Catarrhini</taxon>
        <taxon>Hominidae</taxon>
        <taxon>Pongo</taxon>
    </lineage>
</organism>
<feature type="compositionally biased region" description="Basic and acidic residues" evidence="1">
    <location>
        <begin position="62"/>
        <end position="87"/>
    </location>
</feature>
<dbReference type="EMBL" id="NDHI03003384">
    <property type="protein sequence ID" value="PNJ71212.1"/>
    <property type="molecule type" value="Genomic_DNA"/>
</dbReference>